<accession>A0ABT7LS70</accession>
<sequence>MSDKAQFLVYQAMFWLARGDSVNGGRRSFWERRCRELGAELIGAGC</sequence>
<protein>
    <recommendedName>
        <fullName evidence="3">DUF2934 domain-containing protein</fullName>
    </recommendedName>
</protein>
<reference evidence="1 2" key="1">
    <citation type="submission" date="2023-06" db="EMBL/GenBank/DDBJ databases">
        <title>Pelomonas sp. APW6 16S ribosomal RNA gene genome sequencing and assembly.</title>
        <authorList>
            <person name="Woo H."/>
        </authorList>
    </citation>
    <scope>NUCLEOTIDE SEQUENCE [LARGE SCALE GENOMIC DNA]</scope>
    <source>
        <strain evidence="1 2">APW6</strain>
    </source>
</reference>
<dbReference type="EMBL" id="JASVDS010000008">
    <property type="protein sequence ID" value="MDL5034316.1"/>
    <property type="molecule type" value="Genomic_DNA"/>
</dbReference>
<name>A0ABT7LS70_9BURK</name>
<comment type="caution">
    <text evidence="1">The sequence shown here is derived from an EMBL/GenBank/DDBJ whole genome shotgun (WGS) entry which is preliminary data.</text>
</comment>
<keyword evidence="2" id="KW-1185">Reference proteome</keyword>
<evidence type="ECO:0000313" key="2">
    <source>
        <dbReference type="Proteomes" id="UP001238603"/>
    </source>
</evidence>
<dbReference type="Proteomes" id="UP001238603">
    <property type="component" value="Unassembled WGS sequence"/>
</dbReference>
<organism evidence="1 2">
    <name type="scientific">Roseateles subflavus</name>
    <dbReference type="NCBI Taxonomy" id="3053353"/>
    <lineage>
        <taxon>Bacteria</taxon>
        <taxon>Pseudomonadati</taxon>
        <taxon>Pseudomonadota</taxon>
        <taxon>Betaproteobacteria</taxon>
        <taxon>Burkholderiales</taxon>
        <taxon>Sphaerotilaceae</taxon>
        <taxon>Roseateles</taxon>
    </lineage>
</organism>
<dbReference type="RefSeq" id="WP_285984392.1">
    <property type="nucleotide sequence ID" value="NZ_JASVDS010000008.1"/>
</dbReference>
<proteinExistence type="predicted"/>
<evidence type="ECO:0008006" key="3">
    <source>
        <dbReference type="Google" id="ProtNLM"/>
    </source>
</evidence>
<gene>
    <name evidence="1" type="ORF">QRD43_20610</name>
</gene>
<evidence type="ECO:0000313" key="1">
    <source>
        <dbReference type="EMBL" id="MDL5034316.1"/>
    </source>
</evidence>